<dbReference type="AlphaFoldDB" id="A0A424YG50"/>
<keyword evidence="1" id="KW-0479">Metal-binding</keyword>
<accession>A0A424YG50</accession>
<dbReference type="GO" id="GO:0051536">
    <property type="term" value="F:iron-sulfur cluster binding"/>
    <property type="evidence" value="ECO:0007669"/>
    <property type="project" value="UniProtKB-KW"/>
</dbReference>
<dbReference type="Proteomes" id="UP000285138">
    <property type="component" value="Unassembled WGS sequence"/>
</dbReference>
<evidence type="ECO:0000256" key="1">
    <source>
        <dbReference type="ARBA" id="ARBA00022723"/>
    </source>
</evidence>
<keyword evidence="3" id="KW-0408">Iron</keyword>
<sequence length="480" mass="52825">PRRIELAEYADVFLQIKPGTNLALLNGLLHVIIKEGLTDEDFIANRTENFEEAKKALEKFTPEYVAEITGADAEDIKKAARLYAQAEKASILYTMGITQHTSGTKNVMAIANLAMATGNLGKESTGVNPLRGQNNVQGACDMGALPPVICAYQPVADSAVLDKFSKAWNAQLSSTPGLTVTEMFDAAEHGKVKAMYIMGENPLISDADINHVIKSLENLDFLVVQDMFLTETARYADVVLPACSFAEKDGTFTNTERRVQKVNKAIEPIGESKTDWEIITGIANKVGFDWNYSSAEEIFNEIITVTPSYAGLTYERLEKEGIQWPCPTQDHPGTKFLHEGKFTRGLGKFHALDYEPPAEECCSEYPFTLTTGRNLYHYHTSTMTGRSKGLMEFAPEDRLRINPEDAEKLGVSDGDKVKISSRRGEIEAKVLVTDTVAKGVVFMTFHFSDTPVNILTHCAIDPVAKIPELKVAAVNVEKAS</sequence>
<dbReference type="EMBL" id="QZAA01000106">
    <property type="protein sequence ID" value="RQD76853.1"/>
    <property type="molecule type" value="Genomic_DNA"/>
</dbReference>
<dbReference type="PANTHER" id="PTHR43105">
    <property type="entry name" value="RESPIRATORY NITRATE REDUCTASE"/>
    <property type="match status" value="1"/>
</dbReference>
<evidence type="ECO:0000256" key="4">
    <source>
        <dbReference type="ARBA" id="ARBA00023014"/>
    </source>
</evidence>
<evidence type="ECO:0000313" key="8">
    <source>
        <dbReference type="Proteomes" id="UP000285138"/>
    </source>
</evidence>
<dbReference type="SUPFAM" id="SSF53706">
    <property type="entry name" value="Formate dehydrogenase/DMSO reductase, domains 1-3"/>
    <property type="match status" value="1"/>
</dbReference>
<protein>
    <submittedName>
        <fullName evidence="7">Formate dehydrogenase subunit alpha</fullName>
    </submittedName>
</protein>
<feature type="domain" description="Molybdopterin dinucleotide-binding" evidence="6">
    <location>
        <begin position="367"/>
        <end position="472"/>
    </location>
</feature>
<dbReference type="SUPFAM" id="SSF50692">
    <property type="entry name" value="ADC-like"/>
    <property type="match status" value="1"/>
</dbReference>
<dbReference type="InterPro" id="IPR041925">
    <property type="entry name" value="CT_Formate-Dh_H"/>
</dbReference>
<evidence type="ECO:0000259" key="5">
    <source>
        <dbReference type="Pfam" id="PF00384"/>
    </source>
</evidence>
<dbReference type="Pfam" id="PF01568">
    <property type="entry name" value="Molydop_binding"/>
    <property type="match status" value="1"/>
</dbReference>
<evidence type="ECO:0000256" key="3">
    <source>
        <dbReference type="ARBA" id="ARBA00023004"/>
    </source>
</evidence>
<dbReference type="Gene3D" id="3.40.50.740">
    <property type="match status" value="1"/>
</dbReference>
<name>A0A424YG50_9FIRM</name>
<dbReference type="GO" id="GO:0016020">
    <property type="term" value="C:membrane"/>
    <property type="evidence" value="ECO:0007669"/>
    <property type="project" value="TreeGrafter"/>
</dbReference>
<dbReference type="InterPro" id="IPR050123">
    <property type="entry name" value="Prok_molybdopt-oxidoreductase"/>
</dbReference>
<dbReference type="InterPro" id="IPR009010">
    <property type="entry name" value="Asp_de-COase-like_dom_sf"/>
</dbReference>
<dbReference type="GO" id="GO:0046872">
    <property type="term" value="F:metal ion binding"/>
    <property type="evidence" value="ECO:0007669"/>
    <property type="project" value="UniProtKB-KW"/>
</dbReference>
<dbReference type="InterPro" id="IPR006656">
    <property type="entry name" value="Mopterin_OxRdtase"/>
</dbReference>
<gene>
    <name evidence="7" type="ORF">D5R97_03505</name>
</gene>
<dbReference type="GO" id="GO:0022904">
    <property type="term" value="P:respiratory electron transport chain"/>
    <property type="evidence" value="ECO:0007669"/>
    <property type="project" value="TreeGrafter"/>
</dbReference>
<dbReference type="GO" id="GO:0003954">
    <property type="term" value="F:NADH dehydrogenase activity"/>
    <property type="evidence" value="ECO:0007669"/>
    <property type="project" value="TreeGrafter"/>
</dbReference>
<dbReference type="InterPro" id="IPR006657">
    <property type="entry name" value="MoPterin_dinucl-bd_dom"/>
</dbReference>
<dbReference type="Pfam" id="PF00384">
    <property type="entry name" value="Molybdopterin"/>
    <property type="match status" value="1"/>
</dbReference>
<comment type="caution">
    <text evidence="7">The sequence shown here is derived from an EMBL/GenBank/DDBJ whole genome shotgun (WGS) entry which is preliminary data.</text>
</comment>
<dbReference type="Gene3D" id="3.40.228.10">
    <property type="entry name" value="Dimethylsulfoxide Reductase, domain 2"/>
    <property type="match status" value="1"/>
</dbReference>
<proteinExistence type="predicted"/>
<evidence type="ECO:0000313" key="7">
    <source>
        <dbReference type="EMBL" id="RQD76853.1"/>
    </source>
</evidence>
<keyword evidence="4" id="KW-0411">Iron-sulfur</keyword>
<dbReference type="GO" id="GO:0043546">
    <property type="term" value="F:molybdopterin cofactor binding"/>
    <property type="evidence" value="ECO:0007669"/>
    <property type="project" value="InterPro"/>
</dbReference>
<evidence type="ECO:0000256" key="2">
    <source>
        <dbReference type="ARBA" id="ARBA00023002"/>
    </source>
</evidence>
<dbReference type="InterPro" id="IPR006655">
    <property type="entry name" value="Mopterin_OxRdtase_prok_CS"/>
</dbReference>
<dbReference type="Gene3D" id="2.40.40.20">
    <property type="match status" value="1"/>
</dbReference>
<keyword evidence="2" id="KW-0560">Oxidoreductase</keyword>
<organism evidence="7 8">
    <name type="scientific">Candidatus Syntrophonatronum acetioxidans</name>
    <dbReference type="NCBI Taxonomy" id="1795816"/>
    <lineage>
        <taxon>Bacteria</taxon>
        <taxon>Bacillati</taxon>
        <taxon>Bacillota</taxon>
        <taxon>Clostridia</taxon>
        <taxon>Eubacteriales</taxon>
        <taxon>Syntrophomonadaceae</taxon>
        <taxon>Candidatus Syntrophonatronum</taxon>
    </lineage>
</organism>
<dbReference type="PANTHER" id="PTHR43105:SF14">
    <property type="entry name" value="FORMATE DEHYDROGENASE H"/>
    <property type="match status" value="1"/>
</dbReference>
<feature type="domain" description="Molybdopterin oxidoreductase" evidence="5">
    <location>
        <begin position="7"/>
        <end position="284"/>
    </location>
</feature>
<reference evidence="7 8" key="1">
    <citation type="submission" date="2018-08" db="EMBL/GenBank/DDBJ databases">
        <title>The metabolism and importance of syntrophic acetate oxidation coupled to methane or sulfide production in haloalkaline environments.</title>
        <authorList>
            <person name="Timmers P.H.A."/>
            <person name="Vavourakis C.D."/>
            <person name="Sorokin D.Y."/>
            <person name="Sinninghe Damste J.S."/>
            <person name="Muyzer G."/>
            <person name="Stams A.J.M."/>
            <person name="Plugge C.M."/>
        </authorList>
    </citation>
    <scope>NUCLEOTIDE SEQUENCE [LARGE SCALE GENOMIC DNA]</scope>
    <source>
        <strain evidence="7">MSAO_Bac1</strain>
    </source>
</reference>
<dbReference type="PROSITE" id="PS00490">
    <property type="entry name" value="MOLYBDOPTERIN_PROK_2"/>
    <property type="match status" value="1"/>
</dbReference>
<evidence type="ECO:0000259" key="6">
    <source>
        <dbReference type="Pfam" id="PF01568"/>
    </source>
</evidence>
<dbReference type="CDD" id="cd02790">
    <property type="entry name" value="MopB_CT_Formate-Dh_H"/>
    <property type="match status" value="1"/>
</dbReference>
<feature type="non-terminal residue" evidence="7">
    <location>
        <position position="1"/>
    </location>
</feature>